<evidence type="ECO:0000313" key="1">
    <source>
        <dbReference type="EMBL" id="EOA06423.1"/>
    </source>
</evidence>
<name>A0AAI9IHQ4_9BURK</name>
<gene>
    <name evidence="1" type="ORF">HFRIS_001649</name>
</gene>
<dbReference type="Gene3D" id="3.40.50.1820">
    <property type="entry name" value="alpha/beta hydrolase"/>
    <property type="match status" value="1"/>
</dbReference>
<evidence type="ECO:0000313" key="2">
    <source>
        <dbReference type="Proteomes" id="UP000006772"/>
    </source>
</evidence>
<accession>A0AAI9IHQ4</accession>
<reference evidence="1 2" key="1">
    <citation type="journal article" date="2013" name="Front. Microbiol.">
        <title>The genome of the endophytic bacterium H. frisingense GSF30(T) identifies diverse strategies in the Herbaspirillum genus to interact with plants.</title>
        <authorList>
            <person name="Straub D."/>
            <person name="Rothballer M."/>
            <person name="Hartmann A."/>
            <person name="Ludewig U."/>
        </authorList>
    </citation>
    <scope>NUCLEOTIDE SEQUENCE [LARGE SCALE GENOMIC DNA]</scope>
    <source>
        <strain evidence="1 2">GSF30</strain>
    </source>
</reference>
<dbReference type="SUPFAM" id="SSF53474">
    <property type="entry name" value="alpha/beta-Hydrolases"/>
    <property type="match status" value="1"/>
</dbReference>
<dbReference type="Proteomes" id="UP000006772">
    <property type="component" value="Unassembled WGS sequence"/>
</dbReference>
<dbReference type="EMBL" id="AEEC02000002">
    <property type="protein sequence ID" value="EOA06423.1"/>
    <property type="molecule type" value="Genomic_DNA"/>
</dbReference>
<comment type="caution">
    <text evidence="1">The sequence shown here is derived from an EMBL/GenBank/DDBJ whole genome shotgun (WGS) entry which is preliminary data.</text>
</comment>
<evidence type="ECO:0008006" key="3">
    <source>
        <dbReference type="Google" id="ProtNLM"/>
    </source>
</evidence>
<protein>
    <recommendedName>
        <fullName evidence="3">Alpha/beta hydrolase</fullName>
    </recommendedName>
</protein>
<organism evidence="1 2">
    <name type="scientific">Herbaspirillum frisingense GSF30</name>
    <dbReference type="NCBI Taxonomy" id="864073"/>
    <lineage>
        <taxon>Bacteria</taxon>
        <taxon>Pseudomonadati</taxon>
        <taxon>Pseudomonadota</taxon>
        <taxon>Betaproteobacteria</taxon>
        <taxon>Burkholderiales</taxon>
        <taxon>Oxalobacteraceae</taxon>
        <taxon>Herbaspirillum</taxon>
    </lineage>
</organism>
<proteinExistence type="predicted"/>
<dbReference type="InterPro" id="IPR029058">
    <property type="entry name" value="AB_hydrolase_fold"/>
</dbReference>
<dbReference type="AlphaFoldDB" id="A0AAI9IHQ4"/>
<dbReference type="PROSITE" id="PS51257">
    <property type="entry name" value="PROKAR_LIPOPROTEIN"/>
    <property type="match status" value="1"/>
</dbReference>
<sequence>MRAMRLPFLPQLPYRNLLAGLAILLAGCAGDPLQHADGLASGAAFQREEIDTGRFVLTTYVKARPAPTVLRVYIEGDGRAWLSRTQVSPDPTPHEAMGLRLALSDARANTATNTAAGTATDTANGTALLYLARPCQFTPMARNPACGPAYWTGLRYAPEVVDAMNQALSQYVARFKPARLELVGYSGGGAIAVLLAARRQDVSAIRTIAGNLDHVAVNRWHQVSQMPGSLNPIDVAQRVRTIPQRHFSGADDRVVPTAITRDFVAQTGACAALQVVPGMAHESDWPAIWPGLLRQPLPCTSHTAAAGGKTQ</sequence>